<keyword evidence="8 9" id="KW-0653">Protein transport</keyword>
<dbReference type="Pfam" id="PF11605">
    <property type="entry name" value="Vps36_ESCRT-II"/>
    <property type="match status" value="1"/>
</dbReference>
<dbReference type="InterPro" id="IPR037855">
    <property type="entry name" value="Vps36"/>
</dbReference>
<dbReference type="GO" id="GO:0008270">
    <property type="term" value="F:zinc ion binding"/>
    <property type="evidence" value="ECO:0007669"/>
    <property type="project" value="UniProtKB-KW"/>
</dbReference>
<sequence>MHFFRPTVLNTSKRPELLPNETLLIQQSNCGLYEKKNKLDGYQDGVLYLTSHRIIYVDRKNPQTHSVDLHLNSVTTMEQYNGFLRSSPKLILTVDEDIWKIAMRTTDLVALESDSLSTQATKTFQVAATVGTWACPICSHDNTLLSDKCTLCGVRTSVNQKQENEDTSGSNNNSCPSCTFTNHQSMSHCEMCDTPLTDQPVPSPSSSSGPTLATTPSPINKPPSMAIVQVAFRKSGLQLFAQHLAGVLDRKAWNLATDTSMVPLSVKQKLQQPRAVGIFGIQQKISQMQEEHNDAMTEGFKDLDQLMTKATEMVHLAERISNKLNKDPNDKDLSMLRGYMVNLGITNPVTRDMAGSIYHQELARELCEFLTKLMTNKQHDIWTLTDIYCLFNRARGVALISPQDISKASLQFDRLKLPFRVRQLESNGILTIQSVDMDERRSAARILRHTKQSGYITALQLASLENWSLVIALEQLKMIEQLGALCRDESPSGLVFYENRFCPEVA</sequence>
<dbReference type="Gene3D" id="6.10.140.260">
    <property type="match status" value="1"/>
</dbReference>
<dbReference type="OrthoDB" id="271448at2759"/>
<evidence type="ECO:0000256" key="8">
    <source>
        <dbReference type="ARBA" id="ARBA00022927"/>
    </source>
</evidence>
<accession>A0A1X2G6I6</accession>
<dbReference type="SUPFAM" id="SSF46785">
    <property type="entry name" value="Winged helix' DNA-binding domain"/>
    <property type="match status" value="1"/>
</dbReference>
<dbReference type="GO" id="GO:0031902">
    <property type="term" value="C:late endosome membrane"/>
    <property type="evidence" value="ECO:0007669"/>
    <property type="project" value="UniProtKB-UniRule"/>
</dbReference>
<keyword evidence="5" id="KW-0479">Metal-binding</keyword>
<evidence type="ECO:0000313" key="12">
    <source>
        <dbReference type="EMBL" id="ORX46327.1"/>
    </source>
</evidence>
<evidence type="ECO:0000256" key="9">
    <source>
        <dbReference type="RuleBase" id="RU367095"/>
    </source>
</evidence>
<dbReference type="GO" id="GO:0043130">
    <property type="term" value="F:ubiquitin binding"/>
    <property type="evidence" value="ECO:0007669"/>
    <property type="project" value="UniProtKB-UniRule"/>
</dbReference>
<dbReference type="FunFam" id="1.10.10.10:FF:000416">
    <property type="entry name" value="Vacuolar protein-sorting-associated protein 36"/>
    <property type="match status" value="1"/>
</dbReference>
<evidence type="ECO:0000259" key="11">
    <source>
        <dbReference type="PROSITE" id="PS51495"/>
    </source>
</evidence>
<dbReference type="GO" id="GO:0032266">
    <property type="term" value="F:phosphatidylinositol-3-phosphate binding"/>
    <property type="evidence" value="ECO:0007669"/>
    <property type="project" value="UniProtKB-UniRule"/>
</dbReference>
<keyword evidence="4 9" id="KW-0963">Cytoplasm</keyword>
<dbReference type="Gene3D" id="2.30.30.380">
    <property type="entry name" value="Zn-finger domain of Sec23/24"/>
    <property type="match status" value="1"/>
</dbReference>
<evidence type="ECO:0000256" key="10">
    <source>
        <dbReference type="SAM" id="MobiDB-lite"/>
    </source>
</evidence>
<evidence type="ECO:0000256" key="5">
    <source>
        <dbReference type="ARBA" id="ARBA00022723"/>
    </source>
</evidence>
<keyword evidence="7" id="KW-0862">Zinc</keyword>
<dbReference type="InterPro" id="IPR021648">
    <property type="entry name" value="GLUE_dom"/>
</dbReference>
<reference evidence="12 13" key="1">
    <citation type="submission" date="2016-07" db="EMBL/GenBank/DDBJ databases">
        <title>Pervasive Adenine N6-methylation of Active Genes in Fungi.</title>
        <authorList>
            <consortium name="DOE Joint Genome Institute"/>
            <person name="Mondo S.J."/>
            <person name="Dannebaum R.O."/>
            <person name="Kuo R.C."/>
            <person name="Labutti K."/>
            <person name="Haridas S."/>
            <person name="Kuo A."/>
            <person name="Salamov A."/>
            <person name="Ahrendt S.R."/>
            <person name="Lipzen A."/>
            <person name="Sullivan W."/>
            <person name="Andreopoulos W.B."/>
            <person name="Clum A."/>
            <person name="Lindquist E."/>
            <person name="Daum C."/>
            <person name="Ramamoorthy G.K."/>
            <person name="Gryganskyi A."/>
            <person name="Culley D."/>
            <person name="Magnuson J.K."/>
            <person name="James T.Y."/>
            <person name="O'Malley M.A."/>
            <person name="Stajich J.E."/>
            <person name="Spatafora J.W."/>
            <person name="Visel A."/>
            <person name="Grigoriev I.V."/>
        </authorList>
    </citation>
    <scope>NUCLEOTIDE SEQUENCE [LARGE SCALE GENOMIC DNA]</scope>
    <source>
        <strain evidence="12 13">NRRL 3301</strain>
    </source>
</reference>
<dbReference type="STRING" id="101127.A0A1X2G6I6"/>
<dbReference type="PANTHER" id="PTHR13128">
    <property type="entry name" value="VACUOLAR PROTEIN-SORTING-ASSOCIATED PROTEIN 36"/>
    <property type="match status" value="1"/>
</dbReference>
<dbReference type="InterPro" id="IPR036443">
    <property type="entry name" value="Znf_RanBP2_sf"/>
</dbReference>
<dbReference type="PROSITE" id="PS51495">
    <property type="entry name" value="GLUE"/>
    <property type="match status" value="1"/>
</dbReference>
<dbReference type="SUPFAM" id="SSF90209">
    <property type="entry name" value="Ran binding protein zinc finger-like"/>
    <property type="match status" value="1"/>
</dbReference>
<dbReference type="GO" id="GO:0000814">
    <property type="term" value="C:ESCRT II complex"/>
    <property type="evidence" value="ECO:0007669"/>
    <property type="project" value="UniProtKB-UniRule"/>
</dbReference>
<name>A0A1X2G6I6_9FUNG</name>
<keyword evidence="13" id="KW-1185">Reference proteome</keyword>
<dbReference type="GO" id="GO:0043328">
    <property type="term" value="P:protein transport to vacuole involved in ubiquitin-dependent protein catabolic process via the multivesicular body sorting pathway"/>
    <property type="evidence" value="ECO:0007669"/>
    <property type="project" value="UniProtKB-UniRule"/>
</dbReference>
<dbReference type="PANTHER" id="PTHR13128:SF12">
    <property type="entry name" value="VACUOLAR PROTEIN-SORTING-ASSOCIATED PROTEIN 36"/>
    <property type="match status" value="1"/>
</dbReference>
<comment type="caution">
    <text evidence="12">The sequence shown here is derived from an EMBL/GenBank/DDBJ whole genome shotgun (WGS) entry which is preliminary data.</text>
</comment>
<dbReference type="Proteomes" id="UP000242146">
    <property type="component" value="Unassembled WGS sequence"/>
</dbReference>
<dbReference type="AlphaFoldDB" id="A0A1X2G6I6"/>
<evidence type="ECO:0000256" key="6">
    <source>
        <dbReference type="ARBA" id="ARBA00022771"/>
    </source>
</evidence>
<dbReference type="Gene3D" id="1.10.10.10">
    <property type="entry name" value="Winged helix-like DNA-binding domain superfamily/Winged helix DNA-binding domain"/>
    <property type="match status" value="2"/>
</dbReference>
<evidence type="ECO:0000313" key="13">
    <source>
        <dbReference type="Proteomes" id="UP000242146"/>
    </source>
</evidence>
<feature type="compositionally biased region" description="Low complexity" evidence="10">
    <location>
        <begin position="204"/>
        <end position="218"/>
    </location>
</feature>
<dbReference type="EMBL" id="MCGT01000038">
    <property type="protein sequence ID" value="ORX46327.1"/>
    <property type="molecule type" value="Genomic_DNA"/>
</dbReference>
<keyword evidence="6" id="KW-0863">Zinc-finger</keyword>
<feature type="region of interest" description="Disordered" evidence="10">
    <location>
        <begin position="198"/>
        <end position="220"/>
    </location>
</feature>
<dbReference type="InterPro" id="IPR040608">
    <property type="entry name" value="Snf8/Vps36"/>
</dbReference>
<evidence type="ECO:0000256" key="3">
    <source>
        <dbReference type="ARBA" id="ARBA00022448"/>
    </source>
</evidence>
<evidence type="ECO:0000256" key="1">
    <source>
        <dbReference type="ARBA" id="ARBA00009697"/>
    </source>
</evidence>
<dbReference type="SUPFAM" id="SSF50729">
    <property type="entry name" value="PH domain-like"/>
    <property type="match status" value="1"/>
</dbReference>
<dbReference type="Gene3D" id="2.30.29.30">
    <property type="entry name" value="Pleckstrin-homology domain (PH domain)/Phosphotyrosine-binding domain (PTB)"/>
    <property type="match status" value="1"/>
</dbReference>
<organism evidence="12 13">
    <name type="scientific">Hesseltinella vesiculosa</name>
    <dbReference type="NCBI Taxonomy" id="101127"/>
    <lineage>
        <taxon>Eukaryota</taxon>
        <taxon>Fungi</taxon>
        <taxon>Fungi incertae sedis</taxon>
        <taxon>Mucoromycota</taxon>
        <taxon>Mucoromycotina</taxon>
        <taxon>Mucoromycetes</taxon>
        <taxon>Mucorales</taxon>
        <taxon>Cunninghamellaceae</taxon>
        <taxon>Hesseltinella</taxon>
    </lineage>
</organism>
<comment type="subunit">
    <text evidence="9">Component of the endosomal sorting complex required for transport II (ESCRT-II).</text>
</comment>
<comment type="function">
    <text evidence="9">Component of the ESCRT-II complex (endosomal sorting complex required for transport II), which is required for multivesicular body (MVB) formation and sorting of endosomal cargo proteins into MVBs.</text>
</comment>
<comment type="subcellular location">
    <subcellularLocation>
        <location evidence="9">Cytoplasm</location>
    </subcellularLocation>
    <subcellularLocation>
        <location evidence="9">Endosome</location>
    </subcellularLocation>
</comment>
<comment type="similarity">
    <text evidence="1 9">Belongs to the VPS36 family.</text>
</comment>
<evidence type="ECO:0000256" key="2">
    <source>
        <dbReference type="ARBA" id="ARBA00017953"/>
    </source>
</evidence>
<dbReference type="InterPro" id="IPR011993">
    <property type="entry name" value="PH-like_dom_sf"/>
</dbReference>
<dbReference type="SMART" id="SM00547">
    <property type="entry name" value="ZnF_RBZ"/>
    <property type="match status" value="2"/>
</dbReference>
<evidence type="ECO:0000256" key="4">
    <source>
        <dbReference type="ARBA" id="ARBA00022490"/>
    </source>
</evidence>
<dbReference type="InterPro" id="IPR036390">
    <property type="entry name" value="WH_DNA-bd_sf"/>
</dbReference>
<evidence type="ECO:0000256" key="7">
    <source>
        <dbReference type="ARBA" id="ARBA00022833"/>
    </source>
</evidence>
<dbReference type="InterPro" id="IPR036388">
    <property type="entry name" value="WH-like_DNA-bd_sf"/>
</dbReference>
<dbReference type="Pfam" id="PF04157">
    <property type="entry name" value="EAP30"/>
    <property type="match status" value="1"/>
</dbReference>
<keyword evidence="9" id="KW-0967">Endosome</keyword>
<feature type="domain" description="GLUE N-terminal" evidence="11">
    <location>
        <begin position="7"/>
        <end position="260"/>
    </location>
</feature>
<dbReference type="InterPro" id="IPR001876">
    <property type="entry name" value="Znf_RanBP2"/>
</dbReference>
<protein>
    <recommendedName>
        <fullName evidence="2 9">Vacuolar protein-sorting-associated protein 36</fullName>
    </recommendedName>
    <alternativeName>
        <fullName evidence="9">ESCRT-II complex subunit VPS36</fullName>
    </alternativeName>
</protein>
<proteinExistence type="inferred from homology"/>
<gene>
    <name evidence="12" type="ORF">DM01DRAFT_1327880</name>
</gene>
<keyword evidence="3 9" id="KW-0813">Transport</keyword>